<feature type="signal peptide" evidence="1">
    <location>
        <begin position="1"/>
        <end position="26"/>
    </location>
</feature>
<evidence type="ECO:0000313" key="3">
    <source>
        <dbReference type="Proteomes" id="UP000283895"/>
    </source>
</evidence>
<organism evidence="2 3">
    <name type="scientific">Cytospora schulzeri</name>
    <dbReference type="NCBI Taxonomy" id="448051"/>
    <lineage>
        <taxon>Eukaryota</taxon>
        <taxon>Fungi</taxon>
        <taxon>Dikarya</taxon>
        <taxon>Ascomycota</taxon>
        <taxon>Pezizomycotina</taxon>
        <taxon>Sordariomycetes</taxon>
        <taxon>Sordariomycetidae</taxon>
        <taxon>Diaporthales</taxon>
        <taxon>Cytosporaceae</taxon>
        <taxon>Cytospora</taxon>
    </lineage>
</organism>
<dbReference type="AlphaFoldDB" id="A0A423VGV4"/>
<evidence type="ECO:0000256" key="1">
    <source>
        <dbReference type="SAM" id="SignalP"/>
    </source>
</evidence>
<sequence>MSPSLRHSLIPTTLYAALALSPLASAGFGNSFYLGPWTGGAYIKQATYSLAAPKVITNYDTSDSSLWIAIWVGVQQSADDVDNENLVQPLLNWCADQESCGCDASATEWCVTASTYTPEGQTGGAYVPVPKGAALDFEISVNSSTSMIDQKVWLNGELVSQQSDSKGMKPGVIYSANECSSSNCGTLASFSWTDVKLVMSKAVTDLDAYMSYDGASSDGLTSSDGGITWTADAIAMGKDTTWDL</sequence>
<proteinExistence type="predicted"/>
<reference evidence="2 3" key="1">
    <citation type="submission" date="2015-09" db="EMBL/GenBank/DDBJ databases">
        <title>Host preference determinants of Valsa canker pathogens revealed by comparative genomics.</title>
        <authorList>
            <person name="Yin Z."/>
            <person name="Huang L."/>
        </authorList>
    </citation>
    <scope>NUCLEOTIDE SEQUENCE [LARGE SCALE GENOMIC DNA]</scope>
    <source>
        <strain evidence="2 3">03-1</strain>
    </source>
</reference>
<evidence type="ECO:0008006" key="4">
    <source>
        <dbReference type="Google" id="ProtNLM"/>
    </source>
</evidence>
<dbReference type="OrthoDB" id="5086500at2759"/>
<evidence type="ECO:0000313" key="2">
    <source>
        <dbReference type="EMBL" id="ROV90238.1"/>
    </source>
</evidence>
<keyword evidence="1" id="KW-0732">Signal</keyword>
<gene>
    <name evidence="2" type="ORF">VMCG_10266</name>
</gene>
<accession>A0A423VGV4</accession>
<dbReference type="Proteomes" id="UP000283895">
    <property type="component" value="Unassembled WGS sequence"/>
</dbReference>
<dbReference type="EMBL" id="LKEA01000064">
    <property type="protein sequence ID" value="ROV90238.1"/>
    <property type="molecule type" value="Genomic_DNA"/>
</dbReference>
<protein>
    <recommendedName>
        <fullName evidence="4">Concanavalin A-like lectin/glucanase</fullName>
    </recommendedName>
</protein>
<keyword evidence="3" id="KW-1185">Reference proteome</keyword>
<feature type="chain" id="PRO_5019191901" description="Concanavalin A-like lectin/glucanase" evidence="1">
    <location>
        <begin position="27"/>
        <end position="244"/>
    </location>
</feature>
<comment type="caution">
    <text evidence="2">The sequence shown here is derived from an EMBL/GenBank/DDBJ whole genome shotgun (WGS) entry which is preliminary data.</text>
</comment>
<name>A0A423VGV4_9PEZI</name>
<dbReference type="STRING" id="356882.A0A423VGV4"/>